<evidence type="ECO:0008006" key="3">
    <source>
        <dbReference type="Google" id="ProtNLM"/>
    </source>
</evidence>
<dbReference type="PANTHER" id="PTHR46201:SF9">
    <property type="entry name" value="PHD FINGER PROTEIN MALE MEIOCYTE DEATH 1"/>
    <property type="match status" value="1"/>
</dbReference>
<sequence length="165" mass="19362">MYLRHRERLQPRGHKRQAYQSTNDDEVFSAYCEAHNLQPLAPQPSRERSRSSRGRPTPLHQKRPWRRMSTADSHQPRIPSRTRQVKGAKPRRPSRLTPANRRQLDPPETDEIGCICGIDEEDGQVFVNCDVCGRWSHIECYKLSNDVTQFVCYECGPLPKRKRRR</sequence>
<proteinExistence type="predicted"/>
<accession>C3XUY6</accession>
<dbReference type="InterPro" id="IPR013083">
    <property type="entry name" value="Znf_RING/FYVE/PHD"/>
</dbReference>
<dbReference type="InterPro" id="IPR011011">
    <property type="entry name" value="Znf_FYVE_PHD"/>
</dbReference>
<feature type="compositionally biased region" description="Basic residues" evidence="1">
    <location>
        <begin position="83"/>
        <end position="94"/>
    </location>
</feature>
<evidence type="ECO:0000256" key="1">
    <source>
        <dbReference type="SAM" id="MobiDB-lite"/>
    </source>
</evidence>
<feature type="region of interest" description="Disordered" evidence="1">
    <location>
        <begin position="1"/>
        <end position="106"/>
    </location>
</feature>
<protein>
    <recommendedName>
        <fullName evidence="3">Zinc finger PHD-type domain-containing protein</fullName>
    </recommendedName>
</protein>
<dbReference type="EMBL" id="GG666467">
    <property type="protein sequence ID" value="EEN68211.1"/>
    <property type="molecule type" value="Genomic_DNA"/>
</dbReference>
<dbReference type="SUPFAM" id="SSF57903">
    <property type="entry name" value="FYVE/PHD zinc finger"/>
    <property type="match status" value="1"/>
</dbReference>
<feature type="compositionally biased region" description="Basic residues" evidence="1">
    <location>
        <begin position="1"/>
        <end position="17"/>
    </location>
</feature>
<dbReference type="AlphaFoldDB" id="C3XUY6"/>
<organism>
    <name type="scientific">Branchiostoma floridae</name>
    <name type="common">Florida lancelet</name>
    <name type="synonym">Amphioxus</name>
    <dbReference type="NCBI Taxonomy" id="7739"/>
    <lineage>
        <taxon>Eukaryota</taxon>
        <taxon>Metazoa</taxon>
        <taxon>Chordata</taxon>
        <taxon>Cephalochordata</taxon>
        <taxon>Leptocardii</taxon>
        <taxon>Amphioxiformes</taxon>
        <taxon>Branchiostomatidae</taxon>
        <taxon>Branchiostoma</taxon>
    </lineage>
</organism>
<dbReference type="Gene3D" id="3.30.40.10">
    <property type="entry name" value="Zinc/RING finger domain, C3HC4 (zinc finger)"/>
    <property type="match status" value="1"/>
</dbReference>
<dbReference type="InParanoid" id="C3XUY6"/>
<name>C3XUY6_BRAFL</name>
<reference evidence="2" key="1">
    <citation type="journal article" date="2008" name="Nature">
        <title>The amphioxus genome and the evolution of the chordate karyotype.</title>
        <authorList>
            <consortium name="US DOE Joint Genome Institute (JGI-PGF)"/>
            <person name="Putnam N.H."/>
            <person name="Butts T."/>
            <person name="Ferrier D.E.K."/>
            <person name="Furlong R.F."/>
            <person name="Hellsten U."/>
            <person name="Kawashima T."/>
            <person name="Robinson-Rechavi M."/>
            <person name="Shoguchi E."/>
            <person name="Terry A."/>
            <person name="Yu J.-K."/>
            <person name="Benito-Gutierrez E.L."/>
            <person name="Dubchak I."/>
            <person name="Garcia-Fernandez J."/>
            <person name="Gibson-Brown J.J."/>
            <person name="Grigoriev I.V."/>
            <person name="Horton A.C."/>
            <person name="de Jong P.J."/>
            <person name="Jurka J."/>
            <person name="Kapitonov V.V."/>
            <person name="Kohara Y."/>
            <person name="Kuroki Y."/>
            <person name="Lindquist E."/>
            <person name="Lucas S."/>
            <person name="Osoegawa K."/>
            <person name="Pennacchio L.A."/>
            <person name="Salamov A.A."/>
            <person name="Satou Y."/>
            <person name="Sauka-Spengler T."/>
            <person name="Schmutz J."/>
            <person name="Shin-I T."/>
            <person name="Toyoda A."/>
            <person name="Bronner-Fraser M."/>
            <person name="Fujiyama A."/>
            <person name="Holland L.Z."/>
            <person name="Holland P.W.H."/>
            <person name="Satoh N."/>
            <person name="Rokhsar D.S."/>
        </authorList>
    </citation>
    <scope>NUCLEOTIDE SEQUENCE [LARGE SCALE GENOMIC DNA]</scope>
    <source>
        <strain evidence="2">S238N-H82</strain>
        <tissue evidence="2">Testes</tissue>
    </source>
</reference>
<gene>
    <name evidence="2" type="ORF">BRAFLDRAFT_88945</name>
</gene>
<evidence type="ECO:0000313" key="2">
    <source>
        <dbReference type="EMBL" id="EEN68211.1"/>
    </source>
</evidence>
<dbReference type="PANTHER" id="PTHR46201">
    <property type="entry name" value="PHD FINGER PROTEIN MALE MEIOCYTE DEATH 1-RELATED"/>
    <property type="match status" value="1"/>
</dbReference>